<evidence type="ECO:0000313" key="3">
    <source>
        <dbReference type="Proteomes" id="UP000595437"/>
    </source>
</evidence>
<evidence type="ECO:0000313" key="2">
    <source>
        <dbReference type="EMBL" id="QQP35421.1"/>
    </source>
</evidence>
<dbReference type="PROSITE" id="PS51029">
    <property type="entry name" value="MADF"/>
    <property type="match status" value="1"/>
</dbReference>
<proteinExistence type="predicted"/>
<evidence type="ECO:0000259" key="1">
    <source>
        <dbReference type="PROSITE" id="PS51029"/>
    </source>
</evidence>
<dbReference type="InterPro" id="IPR006578">
    <property type="entry name" value="MADF-dom"/>
</dbReference>
<feature type="non-terminal residue" evidence="2">
    <location>
        <position position="104"/>
    </location>
</feature>
<dbReference type="AlphaFoldDB" id="A0A7T8GQ47"/>
<protein>
    <recommendedName>
        <fullName evidence="1">MADF domain-containing protein</fullName>
    </recommendedName>
</protein>
<name>A0A7T8GQ47_CALRO</name>
<keyword evidence="3" id="KW-1185">Reference proteome</keyword>
<gene>
    <name evidence="2" type="ORF">FKW44_023645</name>
</gene>
<dbReference type="Proteomes" id="UP000595437">
    <property type="component" value="Chromosome 18"/>
</dbReference>
<feature type="domain" description="MADF" evidence="1">
    <location>
        <begin position="11"/>
        <end position="95"/>
    </location>
</feature>
<reference evidence="3" key="1">
    <citation type="submission" date="2021-01" db="EMBL/GenBank/DDBJ databases">
        <title>Caligus Genome Assembly.</title>
        <authorList>
            <person name="Gallardo-Escarate C."/>
        </authorList>
    </citation>
    <scope>NUCLEOTIDE SEQUENCE [LARGE SCALE GENOMIC DNA]</scope>
</reference>
<accession>A0A7T8GQ47</accession>
<organism evidence="2 3">
    <name type="scientific">Caligus rogercresseyi</name>
    <name type="common">Sea louse</name>
    <dbReference type="NCBI Taxonomy" id="217165"/>
    <lineage>
        <taxon>Eukaryota</taxon>
        <taxon>Metazoa</taxon>
        <taxon>Ecdysozoa</taxon>
        <taxon>Arthropoda</taxon>
        <taxon>Crustacea</taxon>
        <taxon>Multicrustacea</taxon>
        <taxon>Hexanauplia</taxon>
        <taxon>Copepoda</taxon>
        <taxon>Siphonostomatoida</taxon>
        <taxon>Caligidae</taxon>
        <taxon>Caligus</taxon>
    </lineage>
</organism>
<dbReference type="EMBL" id="CP045907">
    <property type="protein sequence ID" value="QQP35421.1"/>
    <property type="molecule type" value="Genomic_DNA"/>
</dbReference>
<dbReference type="OrthoDB" id="6487365at2759"/>
<sequence length="104" mass="12353">MPGLSKEKRMELISAVKKYPILWVRDVKKSAKELNMTWDLVGREVRMDPTILREKWKYLTDTHRKEVYKHRYGNTGSRVSWPFIMPWSLSPTNIASRKSDKRSS</sequence>
<dbReference type="Pfam" id="PF10545">
    <property type="entry name" value="MADF_DNA_bdg"/>
    <property type="match status" value="1"/>
</dbReference>